<dbReference type="Proteomes" id="UP001205105">
    <property type="component" value="Unassembled WGS sequence"/>
</dbReference>
<dbReference type="PANTHER" id="PTHR15574">
    <property type="entry name" value="WD REPEAT DOMAIN-CONTAINING FAMILY"/>
    <property type="match status" value="1"/>
</dbReference>
<feature type="compositionally biased region" description="Low complexity" evidence="4">
    <location>
        <begin position="385"/>
        <end position="397"/>
    </location>
</feature>
<feature type="repeat" description="WD" evidence="3">
    <location>
        <begin position="39"/>
        <end position="80"/>
    </location>
</feature>
<dbReference type="PROSITE" id="PS00678">
    <property type="entry name" value="WD_REPEATS_1"/>
    <property type="match status" value="1"/>
</dbReference>
<dbReference type="PROSITE" id="PS50294">
    <property type="entry name" value="WD_REPEATS_REGION"/>
    <property type="match status" value="1"/>
</dbReference>
<feature type="compositionally biased region" description="Low complexity" evidence="4">
    <location>
        <begin position="316"/>
        <end position="329"/>
    </location>
</feature>
<evidence type="ECO:0000313" key="5">
    <source>
        <dbReference type="EMBL" id="KAI7839881.1"/>
    </source>
</evidence>
<dbReference type="InterPro" id="IPR019775">
    <property type="entry name" value="WD40_repeat_CS"/>
</dbReference>
<dbReference type="Pfam" id="PF00400">
    <property type="entry name" value="WD40"/>
    <property type="match status" value="3"/>
</dbReference>
<dbReference type="InterPro" id="IPR036322">
    <property type="entry name" value="WD40_repeat_dom_sf"/>
</dbReference>
<dbReference type="GO" id="GO:0080008">
    <property type="term" value="C:Cul4-RING E3 ubiquitin ligase complex"/>
    <property type="evidence" value="ECO:0007669"/>
    <property type="project" value="TreeGrafter"/>
</dbReference>
<evidence type="ECO:0000256" key="2">
    <source>
        <dbReference type="ARBA" id="ARBA00022737"/>
    </source>
</evidence>
<dbReference type="PANTHER" id="PTHR15574:SF21">
    <property type="entry name" value="DDB1- AND CUL4-ASSOCIATED FACTOR 8"/>
    <property type="match status" value="1"/>
</dbReference>
<feature type="region of interest" description="Disordered" evidence="4">
    <location>
        <begin position="379"/>
        <end position="525"/>
    </location>
</feature>
<dbReference type="AlphaFoldDB" id="A0AAD5DPG8"/>
<dbReference type="InterPro" id="IPR001680">
    <property type="entry name" value="WD40_rpt"/>
</dbReference>
<organism evidence="5 6">
    <name type="scientific">Chlorella ohadii</name>
    <dbReference type="NCBI Taxonomy" id="2649997"/>
    <lineage>
        <taxon>Eukaryota</taxon>
        <taxon>Viridiplantae</taxon>
        <taxon>Chlorophyta</taxon>
        <taxon>core chlorophytes</taxon>
        <taxon>Trebouxiophyceae</taxon>
        <taxon>Chlorellales</taxon>
        <taxon>Chlorellaceae</taxon>
        <taxon>Chlorella clade</taxon>
        <taxon>Chlorella</taxon>
    </lineage>
</organism>
<dbReference type="Gene3D" id="2.130.10.10">
    <property type="entry name" value="YVTN repeat-like/Quinoprotein amine dehydrogenase"/>
    <property type="match status" value="2"/>
</dbReference>
<gene>
    <name evidence="5" type="ORF">COHA_006361</name>
</gene>
<evidence type="ECO:0000313" key="6">
    <source>
        <dbReference type="Proteomes" id="UP001205105"/>
    </source>
</evidence>
<name>A0AAD5DPG8_9CHLO</name>
<dbReference type="PROSITE" id="PS50082">
    <property type="entry name" value="WD_REPEATS_2"/>
    <property type="match status" value="1"/>
</dbReference>
<dbReference type="InterPro" id="IPR045151">
    <property type="entry name" value="DCAF8"/>
</dbReference>
<evidence type="ECO:0000256" key="3">
    <source>
        <dbReference type="PROSITE-ProRule" id="PRU00221"/>
    </source>
</evidence>
<feature type="region of interest" description="Disordered" evidence="4">
    <location>
        <begin position="689"/>
        <end position="717"/>
    </location>
</feature>
<dbReference type="SUPFAM" id="SSF50978">
    <property type="entry name" value="WD40 repeat-like"/>
    <property type="match status" value="1"/>
</dbReference>
<dbReference type="SMART" id="SM00320">
    <property type="entry name" value="WD40"/>
    <property type="match status" value="6"/>
</dbReference>
<sequence length="717" mass="76250">MLSLLRDAQLGVGRAHHAFASVPGWNCGLVKRLKLERTLEGHDGCVNTVHFSPDGLVLVSGSDDMQIKFWDFQLGVQTLTYNSGHHNNVFQARIMPHSGNGTVVSCAADGLVRVGHIPPGAGGAAVETRRLACHRGRAHKLALEPDSASCFLSCGEDGEVRHFDLREPGGGARRLLACRSGRGRLELNSVHCRPGSTQFCVAGGDPFVRVYDLRRVGPSSLPVVEPVRRLAPWHLRGRRALVTITCAVFGQHGEVLATYNDENIYLFSAEEPAAAANCSTASQRQDQEGRRRSSAGGSSGVNQQSPKRARRGGAGSSREAQQDAGVGAQQRRAAAAAALAEAERRRAASGAAVAAEAHASMRRGLELEEGAEQAAAFIGPRLPPQQQQQQQQAQQQQGLGEPPDGEQLAGARGAASSEDSDRGREAGDQSPSSISGIAEGSQDEGDPQAGSGGGSTDSSSESESEGDDEDGMAGQWEGRPPPWPVDSDGEGLEIEVDSDEDGEDEEQDEDDDEEEGWEDEGELPQARVPWGALVDEPEAAVPGSHVPQPAEGERPSDSVLQQYKGHRNYRTVKGVSFLGQSDEFVMSGSDCGHIFIWQRSTGAVQAMLKGDADTVNCLEPHPHHLLTVATSGIEDTIKLWSPSAEEPQVIGPAQERVMAANQRSQGEDRIFLTPQMLQALLRARGLGALAGSDSEGDEGSGEEGEGRRMRAGDCTIQ</sequence>
<feature type="region of interest" description="Disordered" evidence="4">
    <location>
        <begin position="276"/>
        <end position="329"/>
    </location>
</feature>
<reference evidence="5" key="1">
    <citation type="submission" date="2020-11" db="EMBL/GenBank/DDBJ databases">
        <title>Chlorella ohadii genome sequencing and assembly.</title>
        <authorList>
            <person name="Murik O."/>
            <person name="Treves H."/>
            <person name="Kedem I."/>
            <person name="Shotland Y."/>
            <person name="Kaplan A."/>
        </authorList>
    </citation>
    <scope>NUCLEOTIDE SEQUENCE</scope>
    <source>
        <strain evidence="5">1</strain>
    </source>
</reference>
<feature type="compositionally biased region" description="Acidic residues" evidence="4">
    <location>
        <begin position="694"/>
        <end position="703"/>
    </location>
</feature>
<keyword evidence="6" id="KW-1185">Reference proteome</keyword>
<comment type="caution">
    <text evidence="5">The sequence shown here is derived from an EMBL/GenBank/DDBJ whole genome shotgun (WGS) entry which is preliminary data.</text>
</comment>
<dbReference type="InterPro" id="IPR015943">
    <property type="entry name" value="WD40/YVTN_repeat-like_dom_sf"/>
</dbReference>
<feature type="compositionally biased region" description="Acidic residues" evidence="4">
    <location>
        <begin position="487"/>
        <end position="522"/>
    </location>
</feature>
<protein>
    <submittedName>
        <fullName evidence="5">Uncharacterized protein</fullName>
    </submittedName>
</protein>
<proteinExistence type="predicted"/>
<dbReference type="EMBL" id="JADXDR010000090">
    <property type="protein sequence ID" value="KAI7839881.1"/>
    <property type="molecule type" value="Genomic_DNA"/>
</dbReference>
<accession>A0AAD5DPG8</accession>
<keyword evidence="2" id="KW-0677">Repeat</keyword>
<evidence type="ECO:0000256" key="1">
    <source>
        <dbReference type="ARBA" id="ARBA00022574"/>
    </source>
</evidence>
<evidence type="ECO:0000256" key="4">
    <source>
        <dbReference type="SAM" id="MobiDB-lite"/>
    </source>
</evidence>
<dbReference type="GO" id="GO:0005737">
    <property type="term" value="C:cytoplasm"/>
    <property type="evidence" value="ECO:0007669"/>
    <property type="project" value="TreeGrafter"/>
</dbReference>
<keyword evidence="1 3" id="KW-0853">WD repeat</keyword>
<feature type="compositionally biased region" description="Acidic residues" evidence="4">
    <location>
        <begin position="460"/>
        <end position="471"/>
    </location>
</feature>